<name>A0A091N4P7_APAVI</name>
<evidence type="ECO:0000256" key="1">
    <source>
        <dbReference type="ARBA" id="ARBA00011025"/>
    </source>
</evidence>
<dbReference type="GO" id="GO:0006511">
    <property type="term" value="P:ubiquitin-dependent protein catabolic process"/>
    <property type="evidence" value="ECO:0007669"/>
    <property type="project" value="InterPro"/>
</dbReference>
<dbReference type="InterPro" id="IPR016563">
    <property type="entry name" value="Npl4"/>
</dbReference>
<comment type="similarity">
    <text evidence="1">Belongs to the NPL4 family.</text>
</comment>
<comment type="pathway">
    <text evidence="5">Protein degradation; proteasomal ubiquitin-dependent pathway.</text>
</comment>
<dbReference type="Proteomes" id="UP000054244">
    <property type="component" value="Unassembled WGS sequence"/>
</dbReference>
<keyword evidence="2" id="KW-0479">Metal-binding</keyword>
<dbReference type="PROSITE" id="PS50249">
    <property type="entry name" value="MPN"/>
    <property type="match status" value="1"/>
</dbReference>
<organism evidence="8 9">
    <name type="scientific">Apaloderma vittatum</name>
    <name type="common">Bar-tailed trogon</name>
    <dbReference type="NCBI Taxonomy" id="57397"/>
    <lineage>
        <taxon>Eukaryota</taxon>
        <taxon>Metazoa</taxon>
        <taxon>Chordata</taxon>
        <taxon>Craniata</taxon>
        <taxon>Vertebrata</taxon>
        <taxon>Euteleostomi</taxon>
        <taxon>Archelosauria</taxon>
        <taxon>Archosauria</taxon>
        <taxon>Dinosauria</taxon>
        <taxon>Saurischia</taxon>
        <taxon>Theropoda</taxon>
        <taxon>Coelurosauria</taxon>
        <taxon>Aves</taxon>
        <taxon>Neognathae</taxon>
        <taxon>Neoaves</taxon>
        <taxon>Telluraves</taxon>
        <taxon>Coraciimorphae</taxon>
        <taxon>Trogoniformes</taxon>
        <taxon>Trogonidae</taxon>
        <taxon>Apaloderma</taxon>
    </lineage>
</organism>
<keyword evidence="9" id="KW-1185">Reference proteome</keyword>
<feature type="domain" description="MPN" evidence="7">
    <location>
        <begin position="10"/>
        <end position="147"/>
    </location>
</feature>
<dbReference type="GO" id="GO:0005634">
    <property type="term" value="C:nucleus"/>
    <property type="evidence" value="ECO:0007669"/>
    <property type="project" value="TreeGrafter"/>
</dbReference>
<evidence type="ECO:0000256" key="4">
    <source>
        <dbReference type="ARBA" id="ARBA00022833"/>
    </source>
</evidence>
<dbReference type="AlphaFoldDB" id="A0A091N4P7"/>
<keyword evidence="4" id="KW-0862">Zinc</keyword>
<dbReference type="Pfam" id="PF05021">
    <property type="entry name" value="NPL4"/>
    <property type="match status" value="1"/>
</dbReference>
<dbReference type="Pfam" id="PF05020">
    <property type="entry name" value="zf-NPL4"/>
    <property type="match status" value="1"/>
</dbReference>
<dbReference type="FunFam" id="3.40.140.10:FF:000012">
    <property type="entry name" value="nuclear protein localization protein 4 homolog"/>
    <property type="match status" value="1"/>
</dbReference>
<proteinExistence type="inferred from homology"/>
<feature type="non-terminal residue" evidence="8">
    <location>
        <position position="1"/>
    </location>
</feature>
<evidence type="ECO:0000313" key="8">
    <source>
        <dbReference type="EMBL" id="KFP84738.1"/>
    </source>
</evidence>
<evidence type="ECO:0000256" key="3">
    <source>
        <dbReference type="ARBA" id="ARBA00022771"/>
    </source>
</evidence>
<evidence type="ECO:0000256" key="6">
    <source>
        <dbReference type="ARBA" id="ARBA00074519"/>
    </source>
</evidence>
<keyword evidence="3" id="KW-0863">Zinc-finger</keyword>
<dbReference type="GO" id="GO:0008270">
    <property type="term" value="F:zinc ion binding"/>
    <property type="evidence" value="ECO:0007669"/>
    <property type="project" value="UniProtKB-KW"/>
</dbReference>
<dbReference type="InterPro" id="IPR007717">
    <property type="entry name" value="NPL4_C"/>
</dbReference>
<dbReference type="PANTHER" id="PTHR12710:SF0">
    <property type="entry name" value="NUCLEAR PROTEIN LOCALIZATION PROTEIN 4 HOMOLOG"/>
    <property type="match status" value="1"/>
</dbReference>
<gene>
    <name evidence="8" type="ORF">N311_06796</name>
</gene>
<protein>
    <recommendedName>
        <fullName evidence="6">Nuclear protein localization protein 4 homolog</fullName>
    </recommendedName>
</protein>
<accession>A0A091N4P7</accession>
<dbReference type="GO" id="GO:0043130">
    <property type="term" value="F:ubiquitin binding"/>
    <property type="evidence" value="ECO:0007669"/>
    <property type="project" value="TreeGrafter"/>
</dbReference>
<evidence type="ECO:0000256" key="5">
    <source>
        <dbReference type="ARBA" id="ARBA00060618"/>
    </source>
</evidence>
<dbReference type="GO" id="GO:0031625">
    <property type="term" value="F:ubiquitin protein ligase binding"/>
    <property type="evidence" value="ECO:0007669"/>
    <property type="project" value="TreeGrafter"/>
</dbReference>
<sequence>KQKYRHVDNIMFENHTIADRFLDFWRKTGNQHLGYLYGRYTEHKDIPLGIRAEVAAIYEPPQIGTQNSLEILEDPKAEVVDEIAAKLGLRKVGWIFTDLVSEDTRKGTVRYSRNKDTYYLSAEECITAGNFQNQQPNICRLSPDGHFGSKFVTVVATGGPDNQVHFEGYQVSNQCMALVRDECLLPCRDAPELGYAKESSSEQYVPDVFYNDIDKFGNEITQLARPLPVEYLIIDVSIRCARLLSAGGAGTGPSFFPRLRLSLIRAALGLVLGRATHTEKRAGNVFKNITESEIPVVTILRLEPPKSCISLLLEAVRTKNEELAQTWKKSEQWATIEQL</sequence>
<dbReference type="InterPro" id="IPR007716">
    <property type="entry name" value="NPL4_Zn-bd_put"/>
</dbReference>
<evidence type="ECO:0000259" key="7">
    <source>
        <dbReference type="PROSITE" id="PS50249"/>
    </source>
</evidence>
<feature type="non-terminal residue" evidence="8">
    <location>
        <position position="339"/>
    </location>
</feature>
<dbReference type="InterPro" id="IPR037518">
    <property type="entry name" value="MPN"/>
</dbReference>
<evidence type="ECO:0000256" key="2">
    <source>
        <dbReference type="ARBA" id="ARBA00022723"/>
    </source>
</evidence>
<dbReference type="Gene3D" id="3.40.140.10">
    <property type="entry name" value="Cytidine Deaminase, domain 2"/>
    <property type="match status" value="1"/>
</dbReference>
<evidence type="ECO:0000313" key="9">
    <source>
        <dbReference type="Proteomes" id="UP000054244"/>
    </source>
</evidence>
<dbReference type="EMBL" id="KL377175">
    <property type="protein sequence ID" value="KFP84738.1"/>
    <property type="molecule type" value="Genomic_DNA"/>
</dbReference>
<reference evidence="8 9" key="1">
    <citation type="submission" date="2014-04" db="EMBL/GenBank/DDBJ databases">
        <title>Genome evolution of avian class.</title>
        <authorList>
            <person name="Zhang G."/>
            <person name="Li C."/>
        </authorList>
    </citation>
    <scope>NUCLEOTIDE SEQUENCE [LARGE SCALE GENOMIC DNA]</scope>
    <source>
        <strain evidence="8">BGI_N311</strain>
    </source>
</reference>
<dbReference type="PANTHER" id="PTHR12710">
    <property type="entry name" value="NUCLEAR PROTEIN LOCALIZATION 4"/>
    <property type="match status" value="1"/>
</dbReference>
<dbReference type="CDD" id="cd08061">
    <property type="entry name" value="MPN_NPL4"/>
    <property type="match status" value="1"/>
</dbReference>